<sequence length="93" mass="9709">MILFGLVFGRWWRSALLAAGVVWPAVLLAGDVTRPGWALLGAAGLAVVNALVGVVVHQAALRIVRSMRRPPAGRRPGGTGTDYPVDRPPMAGG</sequence>
<gene>
    <name evidence="3" type="ORF">Pka01_72230</name>
</gene>
<keyword evidence="2" id="KW-0812">Transmembrane</keyword>
<accession>A0A8J3Q066</accession>
<dbReference type="RefSeq" id="WP_203887380.1">
    <property type="nucleotide sequence ID" value="NZ_BAABHH010000032.1"/>
</dbReference>
<feature type="region of interest" description="Disordered" evidence="1">
    <location>
        <begin position="69"/>
        <end position="93"/>
    </location>
</feature>
<protein>
    <submittedName>
        <fullName evidence="3">Uncharacterized protein</fullName>
    </submittedName>
</protein>
<evidence type="ECO:0000313" key="3">
    <source>
        <dbReference type="EMBL" id="GIG84096.1"/>
    </source>
</evidence>
<proteinExistence type="predicted"/>
<evidence type="ECO:0000256" key="2">
    <source>
        <dbReference type="SAM" id="Phobius"/>
    </source>
</evidence>
<keyword evidence="2" id="KW-1133">Transmembrane helix</keyword>
<evidence type="ECO:0000256" key="1">
    <source>
        <dbReference type="SAM" id="MobiDB-lite"/>
    </source>
</evidence>
<organism evidence="3 4">
    <name type="scientific">Planotetraspora kaengkrachanensis</name>
    <dbReference type="NCBI Taxonomy" id="575193"/>
    <lineage>
        <taxon>Bacteria</taxon>
        <taxon>Bacillati</taxon>
        <taxon>Actinomycetota</taxon>
        <taxon>Actinomycetes</taxon>
        <taxon>Streptosporangiales</taxon>
        <taxon>Streptosporangiaceae</taxon>
        <taxon>Planotetraspora</taxon>
    </lineage>
</organism>
<evidence type="ECO:0000313" key="4">
    <source>
        <dbReference type="Proteomes" id="UP000630097"/>
    </source>
</evidence>
<dbReference type="Proteomes" id="UP000630097">
    <property type="component" value="Unassembled WGS sequence"/>
</dbReference>
<dbReference type="EMBL" id="BONV01000047">
    <property type="protein sequence ID" value="GIG84096.1"/>
    <property type="molecule type" value="Genomic_DNA"/>
</dbReference>
<keyword evidence="2" id="KW-0472">Membrane</keyword>
<name>A0A8J3Q066_9ACTN</name>
<dbReference type="AlphaFoldDB" id="A0A8J3Q066"/>
<comment type="caution">
    <text evidence="3">The sequence shown here is derived from an EMBL/GenBank/DDBJ whole genome shotgun (WGS) entry which is preliminary data.</text>
</comment>
<reference evidence="3 4" key="1">
    <citation type="submission" date="2021-01" db="EMBL/GenBank/DDBJ databases">
        <title>Whole genome shotgun sequence of Planotetraspora kaengkrachanensis NBRC 104272.</title>
        <authorList>
            <person name="Komaki H."/>
            <person name="Tamura T."/>
        </authorList>
    </citation>
    <scope>NUCLEOTIDE SEQUENCE [LARGE SCALE GENOMIC DNA]</scope>
    <source>
        <strain evidence="3 4">NBRC 104272</strain>
    </source>
</reference>
<keyword evidence="4" id="KW-1185">Reference proteome</keyword>
<feature type="transmembrane region" description="Helical" evidence="2">
    <location>
        <begin position="39"/>
        <end position="61"/>
    </location>
</feature>